<dbReference type="EMBL" id="KV407454">
    <property type="protein sequence ID" value="KZF26561.1"/>
    <property type="molecule type" value="Genomic_DNA"/>
</dbReference>
<dbReference type="Proteomes" id="UP000076632">
    <property type="component" value="Unassembled WGS sequence"/>
</dbReference>
<feature type="region of interest" description="Disordered" evidence="1">
    <location>
        <begin position="141"/>
        <end position="169"/>
    </location>
</feature>
<organism evidence="2 3">
    <name type="scientific">Xylona heveae (strain CBS 132557 / TC161)</name>
    <dbReference type="NCBI Taxonomy" id="1328760"/>
    <lineage>
        <taxon>Eukaryota</taxon>
        <taxon>Fungi</taxon>
        <taxon>Dikarya</taxon>
        <taxon>Ascomycota</taxon>
        <taxon>Pezizomycotina</taxon>
        <taxon>Xylonomycetes</taxon>
        <taxon>Xylonales</taxon>
        <taxon>Xylonaceae</taxon>
        <taxon>Xylona</taxon>
    </lineage>
</organism>
<name>A0A165JS84_XYLHT</name>
<accession>A0A165JS84</accession>
<dbReference type="GeneID" id="28894408"/>
<gene>
    <name evidence="2" type="ORF">L228DRAFT_14980</name>
</gene>
<sequence length="169" mass="19723">MTPNLYLLTINLFTPHRWFTNSKRKTKRSSGRKEHWNNPVPGHYEYIPGRGWYLVAQDSGEPTRREQVVYCAINRRWMLLTDLNARTTWATVPDERGKPKRRRFFRTDDGCTWLSCWDEHGKFVPGPWPSWHVDKETGRFRSISSSNGTVSSRSSSSTRSKSDAAEMRA</sequence>
<feature type="compositionally biased region" description="Basic and acidic residues" evidence="1">
    <location>
        <begin position="160"/>
        <end position="169"/>
    </location>
</feature>
<dbReference type="OrthoDB" id="3880384at2759"/>
<feature type="compositionally biased region" description="Low complexity" evidence="1">
    <location>
        <begin position="141"/>
        <end position="159"/>
    </location>
</feature>
<dbReference type="RefSeq" id="XP_018192116.1">
    <property type="nucleotide sequence ID" value="XM_018329271.1"/>
</dbReference>
<evidence type="ECO:0000256" key="1">
    <source>
        <dbReference type="SAM" id="MobiDB-lite"/>
    </source>
</evidence>
<protein>
    <submittedName>
        <fullName evidence="2">Uncharacterized protein</fullName>
    </submittedName>
</protein>
<evidence type="ECO:0000313" key="3">
    <source>
        <dbReference type="Proteomes" id="UP000076632"/>
    </source>
</evidence>
<keyword evidence="3" id="KW-1185">Reference proteome</keyword>
<dbReference type="InParanoid" id="A0A165JS84"/>
<reference evidence="2 3" key="1">
    <citation type="journal article" date="2016" name="Fungal Biol.">
        <title>The genome of Xylona heveae provides a window into fungal endophytism.</title>
        <authorList>
            <person name="Gazis R."/>
            <person name="Kuo A."/>
            <person name="Riley R."/>
            <person name="LaButti K."/>
            <person name="Lipzen A."/>
            <person name="Lin J."/>
            <person name="Amirebrahimi M."/>
            <person name="Hesse C.N."/>
            <person name="Spatafora J.W."/>
            <person name="Henrissat B."/>
            <person name="Hainaut M."/>
            <person name="Grigoriev I.V."/>
            <person name="Hibbett D.S."/>
        </authorList>
    </citation>
    <scope>NUCLEOTIDE SEQUENCE [LARGE SCALE GENOMIC DNA]</scope>
    <source>
        <strain evidence="2 3">TC161</strain>
    </source>
</reference>
<evidence type="ECO:0000313" key="2">
    <source>
        <dbReference type="EMBL" id="KZF26561.1"/>
    </source>
</evidence>
<dbReference type="AlphaFoldDB" id="A0A165JS84"/>
<proteinExistence type="predicted"/>
<dbReference type="OMA" id="FEHEMED"/>